<dbReference type="Proteomes" id="UP001234989">
    <property type="component" value="Chromosome 2"/>
</dbReference>
<name>A0AAF0TIL7_SOLVR</name>
<protein>
    <submittedName>
        <fullName evidence="1">Uncharacterized protein</fullName>
    </submittedName>
</protein>
<proteinExistence type="predicted"/>
<gene>
    <name evidence="1" type="ORF">MTR67_010718</name>
</gene>
<dbReference type="PANTHER" id="PTHR36391:SF2">
    <property type="entry name" value="F-BOX ASSOCIATED DOMAIN-CONTAINING PROTEIN"/>
    <property type="match status" value="1"/>
</dbReference>
<dbReference type="PANTHER" id="PTHR36391">
    <property type="entry name" value="FURRY"/>
    <property type="match status" value="1"/>
</dbReference>
<sequence>MASSGKSIIQTLKRFMKKPWEFTGPQTSPEYLASVPKATEYRIFCPATTQSQAIIPTSDPETVFDIKLKRMRMLLVAATRNEGFVLVAKTPLAVNNGS</sequence>
<dbReference type="AlphaFoldDB" id="A0AAF0TIL7"/>
<accession>A0AAF0TIL7</accession>
<reference evidence="1" key="1">
    <citation type="submission" date="2023-08" db="EMBL/GenBank/DDBJ databases">
        <title>A de novo genome assembly of Solanum verrucosum Schlechtendal, a Mexican diploid species geographically isolated from the other diploid A-genome species in potato relatives.</title>
        <authorList>
            <person name="Hosaka K."/>
        </authorList>
    </citation>
    <scope>NUCLEOTIDE SEQUENCE</scope>
    <source>
        <tissue evidence="1">Young leaves</tissue>
    </source>
</reference>
<evidence type="ECO:0000313" key="2">
    <source>
        <dbReference type="Proteomes" id="UP001234989"/>
    </source>
</evidence>
<organism evidence="1 2">
    <name type="scientific">Solanum verrucosum</name>
    <dbReference type="NCBI Taxonomy" id="315347"/>
    <lineage>
        <taxon>Eukaryota</taxon>
        <taxon>Viridiplantae</taxon>
        <taxon>Streptophyta</taxon>
        <taxon>Embryophyta</taxon>
        <taxon>Tracheophyta</taxon>
        <taxon>Spermatophyta</taxon>
        <taxon>Magnoliopsida</taxon>
        <taxon>eudicotyledons</taxon>
        <taxon>Gunneridae</taxon>
        <taxon>Pentapetalae</taxon>
        <taxon>asterids</taxon>
        <taxon>lamiids</taxon>
        <taxon>Solanales</taxon>
        <taxon>Solanaceae</taxon>
        <taxon>Solanoideae</taxon>
        <taxon>Solaneae</taxon>
        <taxon>Solanum</taxon>
    </lineage>
</organism>
<evidence type="ECO:0000313" key="1">
    <source>
        <dbReference type="EMBL" id="WMV17333.1"/>
    </source>
</evidence>
<dbReference type="EMBL" id="CP133613">
    <property type="protein sequence ID" value="WMV17333.1"/>
    <property type="molecule type" value="Genomic_DNA"/>
</dbReference>
<keyword evidence="2" id="KW-1185">Reference proteome</keyword>